<evidence type="ECO:0000256" key="4">
    <source>
        <dbReference type="ARBA" id="ARBA00022525"/>
    </source>
</evidence>
<dbReference type="InterPro" id="IPR018511">
    <property type="entry name" value="Hemolysin-typ_Ca-bd_CS"/>
</dbReference>
<keyword evidence="4" id="KW-0964">Secreted</keyword>
<dbReference type="SUPFAM" id="SSF51120">
    <property type="entry name" value="beta-Roll"/>
    <property type="match status" value="3"/>
</dbReference>
<dbReference type="PANTHER" id="PTHR38340">
    <property type="entry name" value="S-LAYER PROTEIN"/>
    <property type="match status" value="1"/>
</dbReference>
<dbReference type="SUPFAM" id="SSF55486">
    <property type="entry name" value="Metalloproteases ('zincins'), catalytic domain"/>
    <property type="match status" value="1"/>
</dbReference>
<dbReference type="CDD" id="cd04277">
    <property type="entry name" value="ZnMc_serralysin_like"/>
    <property type="match status" value="1"/>
</dbReference>
<organism evidence="7 8">
    <name type="scientific">Tropicibacter oceani</name>
    <dbReference type="NCBI Taxonomy" id="3058420"/>
    <lineage>
        <taxon>Bacteria</taxon>
        <taxon>Pseudomonadati</taxon>
        <taxon>Pseudomonadota</taxon>
        <taxon>Alphaproteobacteria</taxon>
        <taxon>Rhodobacterales</taxon>
        <taxon>Roseobacteraceae</taxon>
        <taxon>Tropicibacter</taxon>
    </lineage>
</organism>
<dbReference type="InterPro" id="IPR011049">
    <property type="entry name" value="Serralysin-like_metalloprot_C"/>
</dbReference>
<feature type="domain" description="Peptidase metallopeptidase" evidence="6">
    <location>
        <begin position="48"/>
        <end position="188"/>
    </location>
</feature>
<proteinExistence type="inferred from homology"/>
<dbReference type="SMART" id="SM00235">
    <property type="entry name" value="ZnMc"/>
    <property type="match status" value="1"/>
</dbReference>
<sequence>MLNSSTTTALIGDQADTTQTMTAHAPVGTFDQMAVYLTDGYWQDRGGVGAQWNTTQSNVITVDLSGLTAVGKQMARWAFEAWESVTDLEFVETGPGARMVFTDHQSGAFASWSSTNGYITSATVNINVSWLPATASIDDYAFSTYVHEIGHALGLGHQGDYDGNATYGWDETYANDSWQLSIMSYFSQTDNYTVDASYADLITPMLVDIVAIQALYGTPDSGSATAGNTVWGANSSLDGYMGDFFDAVSGTGGGSVYQGGSVAFTVYDLNGTDLVDLTFSDTDNRVDLRPEMFSDVNGLIGNVGIARGTILENLNTGEGNDTVTGNTADNVINTNGGHDSVRAGDGADVVWSGRGNDTVYGGIGNDLLGGLDGADSMYGEDGNDTLYGGGWADVMDGGTGNDFLRGDNGNDTIYGGDGNDVLGGRLHEDVLDGGAGDDGLWGGGWNDTLIGGDGNDTMGGGDDDDVLMGGAGFDDLRGGGGKDTLDGGDWSDVLDGSFSDDSVMGGNGNDTVYGGVGNDYVDGGAHNDIIWGGWGDDTIVGGSGADTFLFGSAFGTDEIRDFNMAEGDVIRLKAGLWTAEHGTLTEAEMIAEFSSFDASGNLVLDFGNGNSLTLIGVTTTAGLEAGLEIF</sequence>
<evidence type="ECO:0000256" key="1">
    <source>
        <dbReference type="ARBA" id="ARBA00001913"/>
    </source>
</evidence>
<dbReference type="InterPro" id="IPR050557">
    <property type="entry name" value="RTX_toxin/Mannuronan_C5-epim"/>
</dbReference>
<name>A0ABY8QNE8_9RHOB</name>
<dbReference type="InterPro" id="IPR001343">
    <property type="entry name" value="Hemolysn_Ca-bd"/>
</dbReference>
<evidence type="ECO:0000256" key="3">
    <source>
        <dbReference type="ARBA" id="ARBA00009490"/>
    </source>
</evidence>
<dbReference type="Gene3D" id="2.150.10.10">
    <property type="entry name" value="Serralysin-like metalloprotease, C-terminal"/>
    <property type="match status" value="4"/>
</dbReference>
<dbReference type="RefSeq" id="WP_282302693.1">
    <property type="nucleotide sequence ID" value="NZ_CP124619.1"/>
</dbReference>
<dbReference type="InterPro" id="IPR006026">
    <property type="entry name" value="Peptidase_Metallo"/>
</dbReference>
<dbReference type="Gene3D" id="3.40.390.10">
    <property type="entry name" value="Collagenase (Catalytic Domain)"/>
    <property type="match status" value="1"/>
</dbReference>
<dbReference type="InterPro" id="IPR013858">
    <property type="entry name" value="Peptidase_M10B_C"/>
</dbReference>
<dbReference type="PRINTS" id="PR00313">
    <property type="entry name" value="CABNDNGRPT"/>
</dbReference>
<comment type="subcellular location">
    <subcellularLocation>
        <location evidence="2">Secreted</location>
    </subcellularLocation>
</comment>
<dbReference type="InterPro" id="IPR024079">
    <property type="entry name" value="MetalloPept_cat_dom_sf"/>
</dbReference>
<geneLocation type="plasmid" evidence="7 8">
    <name>unnamed3</name>
</geneLocation>
<evidence type="ECO:0000259" key="6">
    <source>
        <dbReference type="SMART" id="SM00235"/>
    </source>
</evidence>
<dbReference type="Pfam" id="PF08548">
    <property type="entry name" value="Peptidase_M10_C"/>
    <property type="match status" value="1"/>
</dbReference>
<protein>
    <submittedName>
        <fullName evidence="7">M10 family metallopeptidase C-terminal domain-containing protein</fullName>
    </submittedName>
</protein>
<gene>
    <name evidence="7" type="ORF">QF118_19685</name>
</gene>
<evidence type="ECO:0000256" key="2">
    <source>
        <dbReference type="ARBA" id="ARBA00004613"/>
    </source>
</evidence>
<accession>A0ABY8QNE8</accession>
<evidence type="ECO:0000313" key="7">
    <source>
        <dbReference type="EMBL" id="WGW06070.1"/>
    </source>
</evidence>
<dbReference type="Proteomes" id="UP001241605">
    <property type="component" value="Plasmid unnamed3"/>
</dbReference>
<dbReference type="PANTHER" id="PTHR38340:SF1">
    <property type="entry name" value="S-LAYER PROTEIN"/>
    <property type="match status" value="1"/>
</dbReference>
<keyword evidence="5" id="KW-0677">Repeat</keyword>
<dbReference type="InterPro" id="IPR034033">
    <property type="entry name" value="Serralysin-like"/>
</dbReference>
<dbReference type="Pfam" id="PF00353">
    <property type="entry name" value="HemolysinCabind"/>
    <property type="match status" value="5"/>
</dbReference>
<evidence type="ECO:0000256" key="5">
    <source>
        <dbReference type="ARBA" id="ARBA00022737"/>
    </source>
</evidence>
<reference evidence="7 8" key="1">
    <citation type="submission" date="2023-05" db="EMBL/GenBank/DDBJ databases">
        <title>YMD87, complete Genome.</title>
        <authorList>
            <person name="Zhang J."/>
            <person name="Xu X."/>
        </authorList>
    </citation>
    <scope>NUCLEOTIDE SEQUENCE [LARGE SCALE GENOMIC DNA]</scope>
    <source>
        <strain evidence="7 8">YMD87</strain>
        <plasmid evidence="7 8">unnamed3</plasmid>
    </source>
</reference>
<comment type="cofactor">
    <cofactor evidence="1">
        <name>Ca(2+)</name>
        <dbReference type="ChEBI" id="CHEBI:29108"/>
    </cofactor>
</comment>
<dbReference type="PROSITE" id="PS00330">
    <property type="entry name" value="HEMOLYSIN_CALCIUM"/>
    <property type="match status" value="2"/>
</dbReference>
<evidence type="ECO:0000313" key="8">
    <source>
        <dbReference type="Proteomes" id="UP001241605"/>
    </source>
</evidence>
<dbReference type="EMBL" id="CP124619">
    <property type="protein sequence ID" value="WGW06070.1"/>
    <property type="molecule type" value="Genomic_DNA"/>
</dbReference>
<comment type="similarity">
    <text evidence="3">Belongs to the peptidase M10B family.</text>
</comment>
<keyword evidence="8" id="KW-1185">Reference proteome</keyword>
<keyword evidence="7" id="KW-0614">Plasmid</keyword>